<reference evidence="1" key="1">
    <citation type="submission" date="2018-10" db="EMBL/GenBank/DDBJ databases">
        <title>Hidden diversity of soil giant viruses.</title>
        <authorList>
            <person name="Schulz F."/>
            <person name="Alteio L."/>
            <person name="Goudeau D."/>
            <person name="Ryan E.M."/>
            <person name="Malmstrom R.R."/>
            <person name="Blanchard J."/>
            <person name="Woyke T."/>
        </authorList>
    </citation>
    <scope>NUCLEOTIDE SEQUENCE</scope>
    <source>
        <strain evidence="1">HYV1</strain>
    </source>
</reference>
<protein>
    <submittedName>
        <fullName evidence="1">Uncharacterized protein</fullName>
    </submittedName>
</protein>
<evidence type="ECO:0000313" key="1">
    <source>
        <dbReference type="EMBL" id="AYV83058.1"/>
    </source>
</evidence>
<gene>
    <name evidence="1" type="ORF">Hyperionvirus4_23</name>
</gene>
<accession>A0A3G5A7A5</accession>
<name>A0A3G5A7A5_9VIRU</name>
<sequence length="65" mass="7803">MTKLSIPLKTQIKAATKYLNENKSIQSIADDLNIGYHQVLPYVRKYKERIAFEKRREEMIKKYEK</sequence>
<dbReference type="EMBL" id="MK072386">
    <property type="protein sequence ID" value="AYV83058.1"/>
    <property type="molecule type" value="Genomic_DNA"/>
</dbReference>
<proteinExistence type="predicted"/>
<organism evidence="1">
    <name type="scientific">Hyperionvirus sp</name>
    <dbReference type="NCBI Taxonomy" id="2487770"/>
    <lineage>
        <taxon>Viruses</taxon>
        <taxon>Varidnaviria</taxon>
        <taxon>Bamfordvirae</taxon>
        <taxon>Nucleocytoviricota</taxon>
        <taxon>Megaviricetes</taxon>
        <taxon>Imitervirales</taxon>
        <taxon>Mimiviridae</taxon>
        <taxon>Klosneuvirinae</taxon>
    </lineage>
</organism>